<dbReference type="AlphaFoldDB" id="A0AAV8XHA2"/>
<feature type="disulfide bond" evidence="2">
    <location>
        <begin position="124"/>
        <end position="151"/>
    </location>
</feature>
<comment type="caution">
    <text evidence="4">The sequence shown here is derived from an EMBL/GenBank/DDBJ whole genome shotgun (WGS) entry which is preliminary data.</text>
</comment>
<organism evidence="4 5">
    <name type="scientific">Aromia moschata</name>
    <dbReference type="NCBI Taxonomy" id="1265417"/>
    <lineage>
        <taxon>Eukaryota</taxon>
        <taxon>Metazoa</taxon>
        <taxon>Ecdysozoa</taxon>
        <taxon>Arthropoda</taxon>
        <taxon>Hexapoda</taxon>
        <taxon>Insecta</taxon>
        <taxon>Pterygota</taxon>
        <taxon>Neoptera</taxon>
        <taxon>Endopterygota</taxon>
        <taxon>Coleoptera</taxon>
        <taxon>Polyphaga</taxon>
        <taxon>Cucujiformia</taxon>
        <taxon>Chrysomeloidea</taxon>
        <taxon>Cerambycidae</taxon>
        <taxon>Cerambycinae</taxon>
        <taxon>Callichromatini</taxon>
        <taxon>Aromia</taxon>
    </lineage>
</organism>
<keyword evidence="1 2" id="KW-1015">Disulfide bond</keyword>
<gene>
    <name evidence="4" type="ORF">NQ318_001672</name>
</gene>
<comment type="caution">
    <text evidence="2">Lacks conserved residue(s) required for the propagation of feature annotation.</text>
</comment>
<dbReference type="PROSITE" id="PS50923">
    <property type="entry name" value="SUSHI"/>
    <property type="match status" value="1"/>
</dbReference>
<protein>
    <recommendedName>
        <fullName evidence="3">Sushi domain-containing protein</fullName>
    </recommendedName>
</protein>
<evidence type="ECO:0000313" key="5">
    <source>
        <dbReference type="Proteomes" id="UP001162162"/>
    </source>
</evidence>
<reference evidence="4" key="1">
    <citation type="journal article" date="2023" name="Insect Mol. Biol.">
        <title>Genome sequencing provides insights into the evolution of gene families encoding plant cell wall-degrading enzymes in longhorned beetles.</title>
        <authorList>
            <person name="Shin N.R."/>
            <person name="Okamura Y."/>
            <person name="Kirsch R."/>
            <person name="Pauchet Y."/>
        </authorList>
    </citation>
    <scope>NUCLEOTIDE SEQUENCE</scope>
    <source>
        <strain evidence="4">AMC_N1</strain>
    </source>
</reference>
<proteinExistence type="predicted"/>
<dbReference type="EMBL" id="JAPWTK010000605">
    <property type="protein sequence ID" value="KAJ8937899.1"/>
    <property type="molecule type" value="Genomic_DNA"/>
</dbReference>
<dbReference type="SUPFAM" id="SSF57535">
    <property type="entry name" value="Complement control module/SCR domain"/>
    <property type="match status" value="1"/>
</dbReference>
<evidence type="ECO:0000259" key="3">
    <source>
        <dbReference type="PROSITE" id="PS50923"/>
    </source>
</evidence>
<dbReference type="InterPro" id="IPR000436">
    <property type="entry name" value="Sushi_SCR_CCP_dom"/>
</dbReference>
<sequence>MSGYRAGLTIANGSTVTFQCDSEYSQSTAQPIQCVLGQLYPRSPSCKLTSGEERGSVKSHETHYLGGSDIVKGGDITVIEYGSSTGKYCGPPAKVRGSLVYRNGEPVVDDENNFPDGSEVTFNCIESIMGEKTTWKIVCEDGSWIGRSLNCVKFTSPNREFLPSAIMSTGSPCEPETETY</sequence>
<accession>A0AAV8XHA2</accession>
<keyword evidence="5" id="KW-1185">Reference proteome</keyword>
<feature type="domain" description="Sushi" evidence="3">
    <location>
        <begin position="87"/>
        <end position="153"/>
    </location>
</feature>
<name>A0AAV8XHA2_9CUCU</name>
<evidence type="ECO:0000256" key="2">
    <source>
        <dbReference type="PROSITE-ProRule" id="PRU00302"/>
    </source>
</evidence>
<dbReference type="Gene3D" id="2.10.70.10">
    <property type="entry name" value="Complement Module, domain 1"/>
    <property type="match status" value="1"/>
</dbReference>
<evidence type="ECO:0000313" key="4">
    <source>
        <dbReference type="EMBL" id="KAJ8937899.1"/>
    </source>
</evidence>
<dbReference type="InterPro" id="IPR035976">
    <property type="entry name" value="Sushi/SCR/CCP_sf"/>
</dbReference>
<dbReference type="Proteomes" id="UP001162162">
    <property type="component" value="Unassembled WGS sequence"/>
</dbReference>
<keyword evidence="2" id="KW-0768">Sushi</keyword>
<evidence type="ECO:0000256" key="1">
    <source>
        <dbReference type="ARBA" id="ARBA00023157"/>
    </source>
</evidence>